<dbReference type="RefSeq" id="WP_188535346.1">
    <property type="nucleotide sequence ID" value="NZ_BMFT01000001.1"/>
</dbReference>
<protein>
    <submittedName>
        <fullName evidence="1">Zinc chelation protein SecC</fullName>
    </submittedName>
</protein>
<keyword evidence="2" id="KW-1185">Reference proteome</keyword>
<sequence length="391" mass="45337">MENHDLLLEQKNIQHAIIGDVITDLSEILSNLSKARLSALASTLKLQGRSKMKKDELAAALVSEITDVEKLESILLRLESAEWELFESLLDTPIQQDNFAKYGYYYFLMEHGLIFTYFNDNKLYLIVPDQVRTAYAQINQTEFRKAHDRRLNIYNYTLALTNLYGIFKPDQLLKIFNDQKNDSPLSEQELMSNISVFLEREQNFVLKDEYIVNTSLLFEGDEKEYNELLKHIKNKPHYVPAKNELLQYADDSYFEITKQLVTLRNYLSKDLCRDPELLDYLIDDIQLACSTESSLQEIVYEFERREIQFHNKEQAQNVMSLIADVYNHTRLWSNCGYTPTEMSKLPGNFRSGPMAVPFRVPNNQPVNVTKIGRNDPCPCGSGAKYKKCCGK</sequence>
<dbReference type="Gene3D" id="3.10.450.50">
    <property type="match status" value="1"/>
</dbReference>
<dbReference type="PANTHER" id="PTHR33747">
    <property type="entry name" value="UPF0225 PROTEIN SCO1677"/>
    <property type="match status" value="1"/>
</dbReference>
<dbReference type="Pfam" id="PF02810">
    <property type="entry name" value="SEC-C"/>
    <property type="match status" value="1"/>
</dbReference>
<dbReference type="EMBL" id="BMFT01000001">
    <property type="protein sequence ID" value="GGH12055.1"/>
    <property type="molecule type" value="Genomic_DNA"/>
</dbReference>
<evidence type="ECO:0000313" key="2">
    <source>
        <dbReference type="Proteomes" id="UP000659344"/>
    </source>
</evidence>
<dbReference type="Proteomes" id="UP000659344">
    <property type="component" value="Unassembled WGS sequence"/>
</dbReference>
<organism evidence="1 2">
    <name type="scientific">Paenibacillus segetis</name>
    <dbReference type="NCBI Taxonomy" id="1325360"/>
    <lineage>
        <taxon>Bacteria</taxon>
        <taxon>Bacillati</taxon>
        <taxon>Bacillota</taxon>
        <taxon>Bacilli</taxon>
        <taxon>Bacillales</taxon>
        <taxon>Paenibacillaceae</taxon>
        <taxon>Paenibacillus</taxon>
    </lineage>
</organism>
<accession>A0ABQ1Y4P7</accession>
<dbReference type="InterPro" id="IPR004027">
    <property type="entry name" value="SEC_C_motif"/>
</dbReference>
<comment type="caution">
    <text evidence="1">The sequence shown here is derived from an EMBL/GenBank/DDBJ whole genome shotgun (WGS) entry which is preliminary data.</text>
</comment>
<dbReference type="PANTHER" id="PTHR33747:SF1">
    <property type="entry name" value="ADENYLATE CYCLASE-ASSOCIATED CAP C-TERMINAL DOMAIN-CONTAINING PROTEIN"/>
    <property type="match status" value="1"/>
</dbReference>
<evidence type="ECO:0000313" key="1">
    <source>
        <dbReference type="EMBL" id="GGH12055.1"/>
    </source>
</evidence>
<reference evidence="2" key="1">
    <citation type="journal article" date="2019" name="Int. J. Syst. Evol. Microbiol.">
        <title>The Global Catalogue of Microorganisms (GCM) 10K type strain sequencing project: providing services to taxonomists for standard genome sequencing and annotation.</title>
        <authorList>
            <consortium name="The Broad Institute Genomics Platform"/>
            <consortium name="The Broad Institute Genome Sequencing Center for Infectious Disease"/>
            <person name="Wu L."/>
            <person name="Ma J."/>
        </authorList>
    </citation>
    <scope>NUCLEOTIDE SEQUENCE [LARGE SCALE GENOMIC DNA]</scope>
    <source>
        <strain evidence="2">CGMCC 1.12769</strain>
    </source>
</reference>
<dbReference type="SUPFAM" id="SSF103642">
    <property type="entry name" value="Sec-C motif"/>
    <property type="match status" value="1"/>
</dbReference>
<proteinExistence type="predicted"/>
<gene>
    <name evidence="1" type="ORF">GCM10008013_04270</name>
</gene>
<name>A0ABQ1Y4P7_9BACL</name>